<keyword evidence="4 5" id="KW-0472">Membrane</keyword>
<dbReference type="AlphaFoldDB" id="A7RSY4"/>
<feature type="transmembrane region" description="Helical" evidence="5">
    <location>
        <begin position="76"/>
        <end position="97"/>
    </location>
</feature>
<accession>A7RSY4</accession>
<dbReference type="PRINTS" id="PR02001">
    <property type="entry name" value="GCR1CAMPR"/>
</dbReference>
<keyword evidence="3 5" id="KW-1133">Transmembrane helix</keyword>
<feature type="transmembrane region" description="Helical" evidence="5">
    <location>
        <begin position="6"/>
        <end position="28"/>
    </location>
</feature>
<dbReference type="GO" id="GO:0004930">
    <property type="term" value="F:G protein-coupled receptor activity"/>
    <property type="evidence" value="ECO:0000318"/>
    <property type="project" value="GO_Central"/>
</dbReference>
<dbReference type="eggNOG" id="KOG0370">
    <property type="taxonomic scope" value="Eukaryota"/>
</dbReference>
<organism evidence="7 8">
    <name type="scientific">Nematostella vectensis</name>
    <name type="common">Starlet sea anemone</name>
    <dbReference type="NCBI Taxonomy" id="45351"/>
    <lineage>
        <taxon>Eukaryota</taxon>
        <taxon>Metazoa</taxon>
        <taxon>Cnidaria</taxon>
        <taxon>Anthozoa</taxon>
        <taxon>Hexacorallia</taxon>
        <taxon>Actiniaria</taxon>
        <taxon>Edwardsiidae</taxon>
        <taxon>Nematostella</taxon>
    </lineage>
</organism>
<evidence type="ECO:0000256" key="1">
    <source>
        <dbReference type="ARBA" id="ARBA00004141"/>
    </source>
</evidence>
<dbReference type="PANTHER" id="PTHR23112">
    <property type="entry name" value="G PROTEIN-COUPLED RECEPTOR 157-RELATED"/>
    <property type="match status" value="1"/>
</dbReference>
<evidence type="ECO:0000313" key="7">
    <source>
        <dbReference type="EMBL" id="EDO45358.1"/>
    </source>
</evidence>
<dbReference type="Gene3D" id="1.20.1070.10">
    <property type="entry name" value="Rhodopsin 7-helix transmembrane proteins"/>
    <property type="match status" value="1"/>
</dbReference>
<protein>
    <recommendedName>
        <fullName evidence="6">G-protein coupled receptors family 1 profile domain-containing protein</fullName>
    </recommendedName>
</protein>
<keyword evidence="8" id="KW-1185">Reference proteome</keyword>
<dbReference type="OMA" id="YGWLRRN"/>
<feature type="domain" description="G-protein coupled receptors family 1 profile" evidence="6">
    <location>
        <begin position="18"/>
        <end position="293"/>
    </location>
</feature>
<reference evidence="7 8" key="1">
    <citation type="journal article" date="2007" name="Science">
        <title>Sea anemone genome reveals ancestral eumetazoan gene repertoire and genomic organization.</title>
        <authorList>
            <person name="Putnam N.H."/>
            <person name="Srivastava M."/>
            <person name="Hellsten U."/>
            <person name="Dirks B."/>
            <person name="Chapman J."/>
            <person name="Salamov A."/>
            <person name="Terry A."/>
            <person name="Shapiro H."/>
            <person name="Lindquist E."/>
            <person name="Kapitonov V.V."/>
            <person name="Jurka J."/>
            <person name="Genikhovich G."/>
            <person name="Grigoriev I.V."/>
            <person name="Lucas S.M."/>
            <person name="Steele R.E."/>
            <person name="Finnerty J.R."/>
            <person name="Technau U."/>
            <person name="Martindale M.Q."/>
            <person name="Rokhsar D.S."/>
        </authorList>
    </citation>
    <scope>NUCLEOTIDE SEQUENCE [LARGE SCALE GENOMIC DNA]</scope>
    <source>
        <strain evidence="8">CH2 X CH6</strain>
    </source>
</reference>
<gene>
    <name evidence="7" type="ORF">NEMVEDRAFT_v1g201671</name>
</gene>
<dbReference type="GO" id="GO:0007189">
    <property type="term" value="P:adenylate cyclase-activating G protein-coupled receptor signaling pathway"/>
    <property type="evidence" value="ECO:0000318"/>
    <property type="project" value="GO_Central"/>
</dbReference>
<sequence length="345" mass="38860">MEVLAYIYMCTATLSIIGAASIVLAAVIKHRVANSEVRPIFHLSLSDLVASVFLLIGAILFCNYKTTVNENILCSYFTALTSSFYMSTFLLTVLYAFEVYGKLKNLYPKITNIRQDDTQAFGSFHQLFFLYTFAWALPLAITLSIFAVDSGESGTGSLNDDICGTCLPVFHYRSENCSLSTDNDLEPDWNHIYKSIFIAMLSICMLAIVVIYILALKLFRKIQVSGGIIGRQQYEQQALVRRRACIYFLVFIACWLPGTILGILSLKKTFELKKYFVFYVIQVSKQLSSPFFGDPVAFPKDKALHPRLYPVKGAFLAPSGFYQLSRVWLETAGIYEKLEADSLAY</sequence>
<evidence type="ECO:0000256" key="2">
    <source>
        <dbReference type="ARBA" id="ARBA00022692"/>
    </source>
</evidence>
<dbReference type="STRING" id="45351.A7RSY4"/>
<evidence type="ECO:0000256" key="4">
    <source>
        <dbReference type="ARBA" id="ARBA00023136"/>
    </source>
</evidence>
<dbReference type="SUPFAM" id="SSF81321">
    <property type="entry name" value="Family A G protein-coupled receptor-like"/>
    <property type="match status" value="1"/>
</dbReference>
<dbReference type="InterPro" id="IPR022343">
    <property type="entry name" value="GCR1-cAMP_receptor"/>
</dbReference>
<dbReference type="InParanoid" id="A7RSY4"/>
<name>A7RSY4_NEMVE</name>
<proteinExistence type="predicted"/>
<evidence type="ECO:0000259" key="6">
    <source>
        <dbReference type="PROSITE" id="PS50262"/>
    </source>
</evidence>
<evidence type="ECO:0000256" key="5">
    <source>
        <dbReference type="SAM" id="Phobius"/>
    </source>
</evidence>
<dbReference type="EMBL" id="DS469536">
    <property type="protein sequence ID" value="EDO45358.1"/>
    <property type="molecule type" value="Genomic_DNA"/>
</dbReference>
<dbReference type="InterPro" id="IPR017452">
    <property type="entry name" value="GPCR_Rhodpsn_7TM"/>
</dbReference>
<evidence type="ECO:0000313" key="8">
    <source>
        <dbReference type="Proteomes" id="UP000001593"/>
    </source>
</evidence>
<comment type="subcellular location">
    <subcellularLocation>
        <location evidence="1">Membrane</location>
        <topology evidence="1">Multi-pass membrane protein</topology>
    </subcellularLocation>
</comment>
<evidence type="ECO:0000256" key="3">
    <source>
        <dbReference type="ARBA" id="ARBA00022989"/>
    </source>
</evidence>
<dbReference type="PhylomeDB" id="A7RSY4"/>
<feature type="transmembrane region" description="Helical" evidence="5">
    <location>
        <begin position="128"/>
        <end position="148"/>
    </location>
</feature>
<feature type="transmembrane region" description="Helical" evidence="5">
    <location>
        <begin position="192"/>
        <end position="215"/>
    </location>
</feature>
<keyword evidence="2 5" id="KW-0812">Transmembrane</keyword>
<feature type="transmembrane region" description="Helical" evidence="5">
    <location>
        <begin position="40"/>
        <end position="61"/>
    </location>
</feature>
<dbReference type="HOGENOM" id="CLU_815198_0_0_1"/>
<dbReference type="Proteomes" id="UP000001593">
    <property type="component" value="Unassembled WGS sequence"/>
</dbReference>
<dbReference type="PANTHER" id="PTHR23112:SF36">
    <property type="entry name" value="SI:DKEY-30C15.2 PROTEIN"/>
    <property type="match status" value="1"/>
</dbReference>
<feature type="transmembrane region" description="Helical" evidence="5">
    <location>
        <begin position="244"/>
        <end position="266"/>
    </location>
</feature>
<dbReference type="GO" id="GO:0005886">
    <property type="term" value="C:plasma membrane"/>
    <property type="evidence" value="ECO:0000318"/>
    <property type="project" value="GO_Central"/>
</dbReference>
<dbReference type="PROSITE" id="PS50262">
    <property type="entry name" value="G_PROTEIN_RECEP_F1_2"/>
    <property type="match status" value="1"/>
</dbReference>